<dbReference type="PANTHER" id="PTHR42794:SF1">
    <property type="entry name" value="HEMIN IMPORT ATP-BINDING PROTEIN HMUV"/>
    <property type="match status" value="1"/>
</dbReference>
<feature type="domain" description="ABC transporter" evidence="6">
    <location>
        <begin position="2"/>
        <end position="229"/>
    </location>
</feature>
<comment type="function">
    <text evidence="5">Part of the ABC transporter complex HmuTUV involved in hemin import. Responsible for energy coupling to the transport system.</text>
</comment>
<sequence>MLHLECVTLTGRLHEVSLSLRGGEAVALIGPNGSGKSTLLGVMAGLLTPGAGRISLDKRPLGDYDWPSLAARRALLTQRVQPGLPMPVFELLTLGVASECVHAGLDTLMQTLELGPLLERDATTLSGGELQRVVIARTLLQVWPIENAGLLLLDEPLAGLDLHHQHALLGLLRHLTGQGMGVVLSIHDLNLALHWADRLLCLEQGRLCFDGEPEGLEPAVLERVFKIKTGRVEAAGRHWILPIG</sequence>
<dbReference type="EMBL" id="CP013067">
    <property type="protein sequence ID" value="ALP39431.1"/>
    <property type="molecule type" value="Genomic_DNA"/>
</dbReference>
<reference evidence="8" key="1">
    <citation type="submission" date="2015-10" db="EMBL/GenBank/DDBJ databases">
        <title>Complete Genome Sequence of Aeromonas schubertii strain WL1483.</title>
        <authorList>
            <person name="Liu L."/>
        </authorList>
    </citation>
    <scope>NUCLEOTIDE SEQUENCE [LARGE SCALE GENOMIC DNA]</scope>
    <source>
        <strain evidence="8">WL1483</strain>
    </source>
</reference>
<dbReference type="PATRIC" id="fig|652.5.peg.2093"/>
<dbReference type="PROSITE" id="PS50893">
    <property type="entry name" value="ABC_TRANSPORTER_2"/>
    <property type="match status" value="1"/>
</dbReference>
<keyword evidence="4" id="KW-1278">Translocase</keyword>
<keyword evidence="3 7" id="KW-0067">ATP-binding</keyword>
<name>A0A0S2SCI7_9GAMM</name>
<dbReference type="KEGG" id="asr:WL1483_12"/>
<dbReference type="InterPro" id="IPR003593">
    <property type="entry name" value="AAA+_ATPase"/>
</dbReference>
<evidence type="ECO:0000256" key="4">
    <source>
        <dbReference type="ARBA" id="ARBA00022967"/>
    </source>
</evidence>
<protein>
    <submittedName>
        <fullName evidence="7">Vitamin B12 import ATP-binding protein BtuD</fullName>
    </submittedName>
</protein>
<keyword evidence="1" id="KW-0813">Transport</keyword>
<dbReference type="InterPro" id="IPR027417">
    <property type="entry name" value="P-loop_NTPase"/>
</dbReference>
<gene>
    <name evidence="7" type="primary">btuD</name>
    <name evidence="7" type="ORF">WL1483_12</name>
</gene>
<evidence type="ECO:0000256" key="1">
    <source>
        <dbReference type="ARBA" id="ARBA00022448"/>
    </source>
</evidence>
<dbReference type="Gene3D" id="3.40.50.300">
    <property type="entry name" value="P-loop containing nucleotide triphosphate hydrolases"/>
    <property type="match status" value="1"/>
</dbReference>
<evidence type="ECO:0000313" key="7">
    <source>
        <dbReference type="EMBL" id="ALP39431.1"/>
    </source>
</evidence>
<evidence type="ECO:0000256" key="3">
    <source>
        <dbReference type="ARBA" id="ARBA00022840"/>
    </source>
</evidence>
<accession>A0A0S2SCI7</accession>
<evidence type="ECO:0000313" key="8">
    <source>
        <dbReference type="Proteomes" id="UP000058114"/>
    </source>
</evidence>
<dbReference type="InterPro" id="IPR017871">
    <property type="entry name" value="ABC_transporter-like_CS"/>
</dbReference>
<dbReference type="CDD" id="cd03214">
    <property type="entry name" value="ABC_Iron-Siderophores_B12_Hemin"/>
    <property type="match status" value="1"/>
</dbReference>
<dbReference type="AlphaFoldDB" id="A0A0S2SCI7"/>
<evidence type="ECO:0000259" key="6">
    <source>
        <dbReference type="PROSITE" id="PS50893"/>
    </source>
</evidence>
<dbReference type="Pfam" id="PF00005">
    <property type="entry name" value="ABC_tran"/>
    <property type="match status" value="1"/>
</dbReference>
<evidence type="ECO:0000256" key="5">
    <source>
        <dbReference type="ARBA" id="ARBA00037066"/>
    </source>
</evidence>
<dbReference type="PROSITE" id="PS00211">
    <property type="entry name" value="ABC_TRANSPORTER_1"/>
    <property type="match status" value="1"/>
</dbReference>
<dbReference type="GO" id="GO:0005524">
    <property type="term" value="F:ATP binding"/>
    <property type="evidence" value="ECO:0007669"/>
    <property type="project" value="UniProtKB-KW"/>
</dbReference>
<dbReference type="SUPFAM" id="SSF52540">
    <property type="entry name" value="P-loop containing nucleoside triphosphate hydrolases"/>
    <property type="match status" value="1"/>
</dbReference>
<dbReference type="PANTHER" id="PTHR42794">
    <property type="entry name" value="HEMIN IMPORT ATP-BINDING PROTEIN HMUV"/>
    <property type="match status" value="1"/>
</dbReference>
<dbReference type="Proteomes" id="UP000058114">
    <property type="component" value="Chromosome"/>
</dbReference>
<organism evidence="7 8">
    <name type="scientific">Aeromonas schubertii</name>
    <dbReference type="NCBI Taxonomy" id="652"/>
    <lineage>
        <taxon>Bacteria</taxon>
        <taxon>Pseudomonadati</taxon>
        <taxon>Pseudomonadota</taxon>
        <taxon>Gammaproteobacteria</taxon>
        <taxon>Aeromonadales</taxon>
        <taxon>Aeromonadaceae</taxon>
        <taxon>Aeromonas</taxon>
    </lineage>
</organism>
<dbReference type="GO" id="GO:0016887">
    <property type="term" value="F:ATP hydrolysis activity"/>
    <property type="evidence" value="ECO:0007669"/>
    <property type="project" value="InterPro"/>
</dbReference>
<reference evidence="7 8" key="2">
    <citation type="journal article" date="2016" name="Genome Announc.">
        <title>Complete Genome Sequence of the Highly Virulent Aeromonas schubertii Strain WL1483, Isolated from Diseased Snakehead Fish (Channa argus) in China.</title>
        <authorList>
            <person name="Liu L."/>
            <person name="Li N."/>
            <person name="Zhang D."/>
            <person name="Fu X."/>
            <person name="Shi C."/>
            <person name="Lin Q."/>
            <person name="Hao G."/>
        </authorList>
    </citation>
    <scope>NUCLEOTIDE SEQUENCE [LARGE SCALE GENOMIC DNA]</scope>
    <source>
        <strain evidence="7 8">WL1483</strain>
    </source>
</reference>
<evidence type="ECO:0000256" key="2">
    <source>
        <dbReference type="ARBA" id="ARBA00022741"/>
    </source>
</evidence>
<dbReference type="SMART" id="SM00382">
    <property type="entry name" value="AAA"/>
    <property type="match status" value="1"/>
</dbReference>
<dbReference type="RefSeq" id="WP_060585942.1">
    <property type="nucleotide sequence ID" value="NZ_CP013067.1"/>
</dbReference>
<keyword evidence="2" id="KW-0547">Nucleotide-binding</keyword>
<proteinExistence type="predicted"/>
<dbReference type="InterPro" id="IPR003439">
    <property type="entry name" value="ABC_transporter-like_ATP-bd"/>
</dbReference>